<evidence type="ECO:0008006" key="3">
    <source>
        <dbReference type="Google" id="ProtNLM"/>
    </source>
</evidence>
<dbReference type="Proteomes" id="UP001596306">
    <property type="component" value="Unassembled WGS sequence"/>
</dbReference>
<protein>
    <recommendedName>
        <fullName evidence="3">PilZ domain-containing protein</fullName>
    </recommendedName>
</protein>
<dbReference type="EMBL" id="JBHSTP010000001">
    <property type="protein sequence ID" value="MFC6355409.1"/>
    <property type="molecule type" value="Genomic_DNA"/>
</dbReference>
<accession>A0ABW1VBS1</accession>
<gene>
    <name evidence="1" type="ORF">ACFQB0_04715</name>
</gene>
<reference evidence="2" key="1">
    <citation type="journal article" date="2019" name="Int. J. Syst. Evol. Microbiol.">
        <title>The Global Catalogue of Microorganisms (GCM) 10K type strain sequencing project: providing services to taxonomists for standard genome sequencing and annotation.</title>
        <authorList>
            <consortium name="The Broad Institute Genomics Platform"/>
            <consortium name="The Broad Institute Genome Sequencing Center for Infectious Disease"/>
            <person name="Wu L."/>
            <person name="Ma J."/>
        </authorList>
    </citation>
    <scope>NUCLEOTIDE SEQUENCE [LARGE SCALE GENOMIC DNA]</scope>
    <source>
        <strain evidence="2">CCUG 43304</strain>
    </source>
</reference>
<evidence type="ECO:0000313" key="2">
    <source>
        <dbReference type="Proteomes" id="UP001596306"/>
    </source>
</evidence>
<organism evidence="1 2">
    <name type="scientific">Luethyella okanaganae</name>
    <dbReference type="NCBI Taxonomy" id="69372"/>
    <lineage>
        <taxon>Bacteria</taxon>
        <taxon>Bacillati</taxon>
        <taxon>Actinomycetota</taxon>
        <taxon>Actinomycetes</taxon>
        <taxon>Micrococcales</taxon>
        <taxon>Microbacteriaceae</taxon>
        <taxon>Luethyella</taxon>
    </lineage>
</organism>
<keyword evidence="2" id="KW-1185">Reference proteome</keyword>
<comment type="caution">
    <text evidence="1">The sequence shown here is derived from an EMBL/GenBank/DDBJ whole genome shotgun (WGS) entry which is preliminary data.</text>
</comment>
<name>A0ABW1VBS1_9MICO</name>
<dbReference type="RefSeq" id="WP_386728197.1">
    <property type="nucleotide sequence ID" value="NZ_JBHSTP010000001.1"/>
</dbReference>
<sequence>MSNAVTILVPPTIAVRFQQVTAPRPMSAYVNGARTDMPKTNAKGEPLHGFEATVNCELLGGTVGSVRVSTPLAELPVVEFGQILTLTEPVLTIRNNRDGYDLGVSIELERKLPWIGWLLGIARNPVYQPRHMA</sequence>
<proteinExistence type="predicted"/>
<evidence type="ECO:0000313" key="1">
    <source>
        <dbReference type="EMBL" id="MFC6355409.1"/>
    </source>
</evidence>